<accession>A0A0K2VUW7</accession>
<sequence>MNAYVSTAQVDPRQLTTGQLAALRAVHEFRLIRSRGGWRAPGSPRVSLDMVAALMALKLIMYRTYAGKTRIEVTGTGINTLAVADQRKRKAA</sequence>
<evidence type="ECO:0000313" key="1">
    <source>
        <dbReference type="EMBL" id="CDX54514.1"/>
    </source>
</evidence>
<dbReference type="EMBL" id="CCND01000011">
    <property type="protein sequence ID" value="CDX54514.1"/>
    <property type="molecule type" value="Genomic_DNA"/>
</dbReference>
<proteinExistence type="predicted"/>
<protein>
    <submittedName>
        <fullName evidence="1">Uncharacterized protein</fullName>
    </submittedName>
</protein>
<reference evidence="2" key="1">
    <citation type="submission" date="2014-08" db="EMBL/GenBank/DDBJ databases">
        <authorList>
            <person name="Edwards T."/>
        </authorList>
    </citation>
    <scope>NUCLEOTIDE SEQUENCE [LARGE SCALE GENOMIC DNA]</scope>
</reference>
<dbReference type="AlphaFoldDB" id="A0A0K2VUW7"/>
<evidence type="ECO:0000313" key="2">
    <source>
        <dbReference type="Proteomes" id="UP000182888"/>
    </source>
</evidence>
<name>A0A0K2VUW7_MESPL</name>
<gene>
    <name evidence="1" type="ORF">MPL1032_190129</name>
</gene>
<organism evidence="1 2">
    <name type="scientific">Mesorhizobium plurifarium</name>
    <dbReference type="NCBI Taxonomy" id="69974"/>
    <lineage>
        <taxon>Bacteria</taxon>
        <taxon>Pseudomonadati</taxon>
        <taxon>Pseudomonadota</taxon>
        <taxon>Alphaproteobacteria</taxon>
        <taxon>Hyphomicrobiales</taxon>
        <taxon>Phyllobacteriaceae</taxon>
        <taxon>Mesorhizobium</taxon>
    </lineage>
</organism>
<dbReference type="Proteomes" id="UP000182888">
    <property type="component" value="Unassembled WGS sequence"/>
</dbReference>